<accession>A0AAD3DFS9</accession>
<protein>
    <submittedName>
        <fullName evidence="2">Uncharacterized protein</fullName>
    </submittedName>
</protein>
<evidence type="ECO:0000256" key="1">
    <source>
        <dbReference type="SAM" id="MobiDB-lite"/>
    </source>
</evidence>
<organism evidence="2 3">
    <name type="scientific">Astrephomene gubernaculifera</name>
    <dbReference type="NCBI Taxonomy" id="47775"/>
    <lineage>
        <taxon>Eukaryota</taxon>
        <taxon>Viridiplantae</taxon>
        <taxon>Chlorophyta</taxon>
        <taxon>core chlorophytes</taxon>
        <taxon>Chlorophyceae</taxon>
        <taxon>CS clade</taxon>
        <taxon>Chlamydomonadales</taxon>
        <taxon>Astrephomenaceae</taxon>
        <taxon>Astrephomene</taxon>
    </lineage>
</organism>
<keyword evidence="3" id="KW-1185">Reference proteome</keyword>
<comment type="caution">
    <text evidence="2">The sequence shown here is derived from an EMBL/GenBank/DDBJ whole genome shotgun (WGS) entry which is preliminary data.</text>
</comment>
<sequence>MAPLSGFAIVEKAGAPMPARASNPSLLQASSQRCTSHAPIPAIPIPRRTALAVLLAPIAASLLDSPDANATANNVSRTQLLLQQRAARKEEMRARNAKIRCGEAKPQF</sequence>
<evidence type="ECO:0000313" key="2">
    <source>
        <dbReference type="EMBL" id="GFR40783.1"/>
    </source>
</evidence>
<dbReference type="Proteomes" id="UP001054857">
    <property type="component" value="Unassembled WGS sequence"/>
</dbReference>
<name>A0AAD3DFS9_9CHLO</name>
<reference evidence="2 3" key="1">
    <citation type="journal article" date="2021" name="Sci. Rep.">
        <title>Genome sequencing of the multicellular alga Astrephomene provides insights into convergent evolution of germ-soma differentiation.</title>
        <authorList>
            <person name="Yamashita S."/>
            <person name="Yamamoto K."/>
            <person name="Matsuzaki R."/>
            <person name="Suzuki S."/>
            <person name="Yamaguchi H."/>
            <person name="Hirooka S."/>
            <person name="Minakuchi Y."/>
            <person name="Miyagishima S."/>
            <person name="Kawachi M."/>
            <person name="Toyoda A."/>
            <person name="Nozaki H."/>
        </authorList>
    </citation>
    <scope>NUCLEOTIDE SEQUENCE [LARGE SCALE GENOMIC DNA]</scope>
    <source>
        <strain evidence="2 3">NIES-4017</strain>
    </source>
</reference>
<dbReference type="AlphaFoldDB" id="A0AAD3DFS9"/>
<feature type="region of interest" description="Disordered" evidence="1">
    <location>
        <begin position="86"/>
        <end position="108"/>
    </location>
</feature>
<dbReference type="EMBL" id="BMAR01000001">
    <property type="protein sequence ID" value="GFR40783.1"/>
    <property type="molecule type" value="Genomic_DNA"/>
</dbReference>
<evidence type="ECO:0000313" key="3">
    <source>
        <dbReference type="Proteomes" id="UP001054857"/>
    </source>
</evidence>
<proteinExistence type="predicted"/>
<gene>
    <name evidence="2" type="ORF">Agub_g1398</name>
</gene>